<reference evidence="3" key="1">
    <citation type="journal article" date="2022" name="Environ. Microbiol.">
        <title>Geoalkalibacter halelectricus SAP #1 sp. nov. possessing extracellular electron transfer and mineral#reducing capabilities from a haloalkaline environment.</title>
        <authorList>
            <person name="Yadav S."/>
            <person name="Singh R."/>
            <person name="Sundharam S.S."/>
            <person name="Chaudhary S."/>
            <person name="Krishnamurthi S."/>
            <person name="Patil S.A."/>
        </authorList>
    </citation>
    <scope>NUCLEOTIDE SEQUENCE</scope>
    <source>
        <strain evidence="3">SAP-1</strain>
    </source>
</reference>
<sequence length="262" mass="28524">MKSLLLTLALVLTLAATSLAGVKGYEMNYMAGDTLLRGYLAVNEDLEGRRPGVLVVHEWWGLNAYARERARMLAELGYTALAVDMYGEGKTADHPREAGQFAMEVRQNLPLAQERFTAAMAMLQQHPSVNPDQLAAIGYCFGGSVVLEMARTGLDINGVAAFHASLATENPAQPGLVRAKVRVYNGADDPMVTADEIAAFKAEMQSAGADFRFINYPGATHSFTNPGADELGKKFDLPLAYHAEADASSWQDLQEFFAEIFR</sequence>
<keyword evidence="1" id="KW-0732">Signal</keyword>
<dbReference type="InterPro" id="IPR002925">
    <property type="entry name" value="Dienelactn_hydro"/>
</dbReference>
<dbReference type="InterPro" id="IPR050261">
    <property type="entry name" value="FrsA_esterase"/>
</dbReference>
<proteinExistence type="predicted"/>
<dbReference type="Proteomes" id="UP001060414">
    <property type="component" value="Chromosome"/>
</dbReference>
<dbReference type="PANTHER" id="PTHR22946">
    <property type="entry name" value="DIENELACTONE HYDROLASE DOMAIN-CONTAINING PROTEIN-RELATED"/>
    <property type="match status" value="1"/>
</dbReference>
<gene>
    <name evidence="3" type="ORF">L9S41_12820</name>
</gene>
<dbReference type="GO" id="GO:0016787">
    <property type="term" value="F:hydrolase activity"/>
    <property type="evidence" value="ECO:0007669"/>
    <property type="project" value="UniProtKB-KW"/>
</dbReference>
<evidence type="ECO:0000313" key="4">
    <source>
        <dbReference type="Proteomes" id="UP001060414"/>
    </source>
</evidence>
<dbReference type="SUPFAM" id="SSF53474">
    <property type="entry name" value="alpha/beta-Hydrolases"/>
    <property type="match status" value="1"/>
</dbReference>
<dbReference type="InterPro" id="IPR029058">
    <property type="entry name" value="AB_hydrolase_fold"/>
</dbReference>
<dbReference type="Gene3D" id="3.40.50.1820">
    <property type="entry name" value="alpha/beta hydrolase"/>
    <property type="match status" value="1"/>
</dbReference>
<feature type="domain" description="Dienelactone hydrolase" evidence="2">
    <location>
        <begin position="37"/>
        <end position="260"/>
    </location>
</feature>
<accession>A0ABY5ZHC7</accession>
<dbReference type="EMBL" id="CP092109">
    <property type="protein sequence ID" value="UWZ78557.1"/>
    <property type="molecule type" value="Genomic_DNA"/>
</dbReference>
<dbReference type="PANTHER" id="PTHR22946:SF0">
    <property type="entry name" value="DIENELACTONE HYDROLASE DOMAIN-CONTAINING PROTEIN"/>
    <property type="match status" value="1"/>
</dbReference>
<keyword evidence="4" id="KW-1185">Reference proteome</keyword>
<feature type="signal peptide" evidence="1">
    <location>
        <begin position="1"/>
        <end position="20"/>
    </location>
</feature>
<evidence type="ECO:0000259" key="2">
    <source>
        <dbReference type="Pfam" id="PF01738"/>
    </source>
</evidence>
<dbReference type="RefSeq" id="WP_260746911.1">
    <property type="nucleotide sequence ID" value="NZ_CP092109.1"/>
</dbReference>
<feature type="chain" id="PRO_5047429991" evidence="1">
    <location>
        <begin position="21"/>
        <end position="262"/>
    </location>
</feature>
<protein>
    <submittedName>
        <fullName evidence="3">Dienelactone hydrolase family protein</fullName>
    </submittedName>
</protein>
<keyword evidence="3" id="KW-0378">Hydrolase</keyword>
<name>A0ABY5ZHC7_9BACT</name>
<evidence type="ECO:0000313" key="3">
    <source>
        <dbReference type="EMBL" id="UWZ78557.1"/>
    </source>
</evidence>
<evidence type="ECO:0000256" key="1">
    <source>
        <dbReference type="SAM" id="SignalP"/>
    </source>
</evidence>
<organism evidence="3 4">
    <name type="scientific">Geoalkalibacter halelectricus</name>
    <dbReference type="NCBI Taxonomy" id="2847045"/>
    <lineage>
        <taxon>Bacteria</taxon>
        <taxon>Pseudomonadati</taxon>
        <taxon>Thermodesulfobacteriota</taxon>
        <taxon>Desulfuromonadia</taxon>
        <taxon>Desulfuromonadales</taxon>
        <taxon>Geoalkalibacteraceae</taxon>
        <taxon>Geoalkalibacter</taxon>
    </lineage>
</organism>
<dbReference type="Pfam" id="PF01738">
    <property type="entry name" value="DLH"/>
    <property type="match status" value="1"/>
</dbReference>